<organism evidence="1 2">
    <name type="scientific">Plakobranchus ocellatus</name>
    <dbReference type="NCBI Taxonomy" id="259542"/>
    <lineage>
        <taxon>Eukaryota</taxon>
        <taxon>Metazoa</taxon>
        <taxon>Spiralia</taxon>
        <taxon>Lophotrochozoa</taxon>
        <taxon>Mollusca</taxon>
        <taxon>Gastropoda</taxon>
        <taxon>Heterobranchia</taxon>
        <taxon>Euthyneura</taxon>
        <taxon>Panpulmonata</taxon>
        <taxon>Sacoglossa</taxon>
        <taxon>Placobranchoidea</taxon>
        <taxon>Plakobranchidae</taxon>
        <taxon>Plakobranchus</taxon>
    </lineage>
</organism>
<protein>
    <submittedName>
        <fullName evidence="1">Uncharacterized protein</fullName>
    </submittedName>
</protein>
<gene>
    <name evidence="1" type="ORF">PoB_001988600</name>
</gene>
<sequence>MRDCRVRLFWLLFHLGRNKMAVSEATLRGLGLMLTVLLTEQFSDWEQKPPAWLTWQLNVLATAPLITP</sequence>
<dbReference type="AlphaFoldDB" id="A0AAV3Z235"/>
<keyword evidence="2" id="KW-1185">Reference proteome</keyword>
<evidence type="ECO:0000313" key="1">
    <source>
        <dbReference type="EMBL" id="GFN93380.1"/>
    </source>
</evidence>
<dbReference type="EMBL" id="BLXT01002329">
    <property type="protein sequence ID" value="GFN93380.1"/>
    <property type="molecule type" value="Genomic_DNA"/>
</dbReference>
<comment type="caution">
    <text evidence="1">The sequence shown here is derived from an EMBL/GenBank/DDBJ whole genome shotgun (WGS) entry which is preliminary data.</text>
</comment>
<proteinExistence type="predicted"/>
<accession>A0AAV3Z235</accession>
<dbReference type="Proteomes" id="UP000735302">
    <property type="component" value="Unassembled WGS sequence"/>
</dbReference>
<reference evidence="1 2" key="1">
    <citation type="journal article" date="2021" name="Elife">
        <title>Chloroplast acquisition without the gene transfer in kleptoplastic sea slugs, Plakobranchus ocellatus.</title>
        <authorList>
            <person name="Maeda T."/>
            <person name="Takahashi S."/>
            <person name="Yoshida T."/>
            <person name="Shimamura S."/>
            <person name="Takaki Y."/>
            <person name="Nagai Y."/>
            <person name="Toyoda A."/>
            <person name="Suzuki Y."/>
            <person name="Arimoto A."/>
            <person name="Ishii H."/>
            <person name="Satoh N."/>
            <person name="Nishiyama T."/>
            <person name="Hasebe M."/>
            <person name="Maruyama T."/>
            <person name="Minagawa J."/>
            <person name="Obokata J."/>
            <person name="Shigenobu S."/>
        </authorList>
    </citation>
    <scope>NUCLEOTIDE SEQUENCE [LARGE SCALE GENOMIC DNA]</scope>
</reference>
<evidence type="ECO:0000313" key="2">
    <source>
        <dbReference type="Proteomes" id="UP000735302"/>
    </source>
</evidence>
<name>A0AAV3Z235_9GAST</name>